<evidence type="ECO:0000313" key="11">
    <source>
        <dbReference type="Proteomes" id="UP001209885"/>
    </source>
</evidence>
<name>A0ABT3RMN4_9BACT</name>
<comment type="cofactor">
    <cofactor evidence="2">
        <name>Zn(2+)</name>
        <dbReference type="ChEBI" id="CHEBI:29105"/>
    </cofactor>
</comment>
<dbReference type="SMART" id="SM00098">
    <property type="entry name" value="alkPPc"/>
    <property type="match status" value="1"/>
</dbReference>
<dbReference type="PANTHER" id="PTHR11596">
    <property type="entry name" value="ALKALINE PHOSPHATASE"/>
    <property type="match status" value="1"/>
</dbReference>
<keyword evidence="4" id="KW-0597">Phosphoprotein</keyword>
<dbReference type="RefSeq" id="WP_266054919.1">
    <property type="nucleotide sequence ID" value="NZ_JAPFQN010000002.1"/>
</dbReference>
<dbReference type="PANTHER" id="PTHR11596:SF5">
    <property type="entry name" value="ALKALINE PHOSPHATASE"/>
    <property type="match status" value="1"/>
</dbReference>
<dbReference type="PROSITE" id="PS00123">
    <property type="entry name" value="ALKALINE_PHOSPHATASE"/>
    <property type="match status" value="1"/>
</dbReference>
<dbReference type="Pfam" id="PF00245">
    <property type="entry name" value="Alk_phosphatase"/>
    <property type="match status" value="2"/>
</dbReference>
<dbReference type="Gene3D" id="3.40.720.10">
    <property type="entry name" value="Alkaline Phosphatase, subunit A"/>
    <property type="match status" value="1"/>
</dbReference>
<comment type="cofactor">
    <cofactor evidence="1">
        <name>Mg(2+)</name>
        <dbReference type="ChEBI" id="CHEBI:18420"/>
    </cofactor>
</comment>
<evidence type="ECO:0000256" key="7">
    <source>
        <dbReference type="ARBA" id="ARBA00022833"/>
    </source>
</evidence>
<protein>
    <submittedName>
        <fullName evidence="10">Alkaline phosphatase</fullName>
    </submittedName>
</protein>
<reference evidence="10 11" key="1">
    <citation type="submission" date="2022-11" db="EMBL/GenBank/DDBJ databases">
        <title>The characterization of three novel Bacteroidetes species and genomic analysis of their roles in tidal elemental geochemical cycles.</title>
        <authorList>
            <person name="Ma K."/>
        </authorList>
    </citation>
    <scope>NUCLEOTIDE SEQUENCE [LARGE SCALE GENOMIC DNA]</scope>
    <source>
        <strain evidence="10 11">M17</strain>
    </source>
</reference>
<evidence type="ECO:0000256" key="5">
    <source>
        <dbReference type="ARBA" id="ARBA00022723"/>
    </source>
</evidence>
<dbReference type="CDD" id="cd16012">
    <property type="entry name" value="ALP"/>
    <property type="match status" value="1"/>
</dbReference>
<comment type="similarity">
    <text evidence="3 9">Belongs to the alkaline phosphatase family.</text>
</comment>
<dbReference type="InterPro" id="IPR018299">
    <property type="entry name" value="Alkaline_phosphatase_AS"/>
</dbReference>
<dbReference type="InterPro" id="IPR001952">
    <property type="entry name" value="Alkaline_phosphatase"/>
</dbReference>
<evidence type="ECO:0000256" key="3">
    <source>
        <dbReference type="ARBA" id="ARBA00005984"/>
    </source>
</evidence>
<evidence type="ECO:0000256" key="8">
    <source>
        <dbReference type="ARBA" id="ARBA00022842"/>
    </source>
</evidence>
<keyword evidence="5" id="KW-0479">Metal-binding</keyword>
<keyword evidence="11" id="KW-1185">Reference proteome</keyword>
<evidence type="ECO:0000256" key="1">
    <source>
        <dbReference type="ARBA" id="ARBA00001946"/>
    </source>
</evidence>
<evidence type="ECO:0000256" key="4">
    <source>
        <dbReference type="ARBA" id="ARBA00022553"/>
    </source>
</evidence>
<evidence type="ECO:0000256" key="9">
    <source>
        <dbReference type="RuleBase" id="RU003946"/>
    </source>
</evidence>
<keyword evidence="7" id="KW-0862">Zinc</keyword>
<keyword evidence="8" id="KW-0460">Magnesium</keyword>
<dbReference type="Proteomes" id="UP001209885">
    <property type="component" value="Unassembled WGS sequence"/>
</dbReference>
<dbReference type="SUPFAM" id="SSF53649">
    <property type="entry name" value="Alkaline phosphatase-like"/>
    <property type="match status" value="1"/>
</dbReference>
<evidence type="ECO:0000256" key="2">
    <source>
        <dbReference type="ARBA" id="ARBA00001947"/>
    </source>
</evidence>
<gene>
    <name evidence="10" type="ORF">OO013_02065</name>
</gene>
<evidence type="ECO:0000313" key="10">
    <source>
        <dbReference type="EMBL" id="MCX2742629.1"/>
    </source>
</evidence>
<accession>A0ABT3RMN4</accession>
<dbReference type="InterPro" id="IPR017850">
    <property type="entry name" value="Alkaline_phosphatase_core_sf"/>
</dbReference>
<evidence type="ECO:0000256" key="6">
    <source>
        <dbReference type="ARBA" id="ARBA00022801"/>
    </source>
</evidence>
<dbReference type="EMBL" id="JAPFQN010000002">
    <property type="protein sequence ID" value="MCX2742629.1"/>
    <property type="molecule type" value="Genomic_DNA"/>
</dbReference>
<proteinExistence type="inferred from homology"/>
<keyword evidence="6" id="KW-0378">Hydrolase</keyword>
<comment type="caution">
    <text evidence="10">The sequence shown here is derived from an EMBL/GenBank/DDBJ whole genome shotgun (WGS) entry which is preliminary data.</text>
</comment>
<organism evidence="10 11">
    <name type="scientific">Mangrovivirga halotolerans</name>
    <dbReference type="NCBI Taxonomy" id="2993936"/>
    <lineage>
        <taxon>Bacteria</taxon>
        <taxon>Pseudomonadati</taxon>
        <taxon>Bacteroidota</taxon>
        <taxon>Cytophagia</taxon>
        <taxon>Cytophagales</taxon>
        <taxon>Mangrovivirgaceae</taxon>
        <taxon>Mangrovivirga</taxon>
    </lineage>
</organism>
<sequence length="401" mass="43862">MIKIRIQLTIVITLIALFNFSCDNKLNNGENNGQNTLSGEIKSDDNFNESQVYVSKNSYETDLELKHTFDNTKVKNIILLIGDGMGPAQVYSGKTANKGNLFLDHFQIVGKSKTNSSDSYITDSAAGATAFSTGEKTYNGAIGVDPNGKPLETILEIAEDNGLSTGLVATSTITHATPASFIAHQPERSMHEEIAADFLKTDIDVFLGGGRKYFKSRKDKRNLLEELENKGYNLLLKPEELQGNLKGKVAGLFADDEMDKYPARGEFLPTATEKALSLLSKNEKGFFLMVEGSQIDWGGHDNDLAYVINEFNDFDRSIGVALKFASQNEGTLVIVTADHETGGLTLISGDLTEGKVEAKFSTDYHTGVPVQVYAYGPQQSLFLGSYENTAIFSKMMEAFGF</sequence>
<dbReference type="PRINTS" id="PR00113">
    <property type="entry name" value="ALKPHPHTASE"/>
</dbReference>